<name>A0A2J7X4E1_9CHLO</name>
<comment type="caution">
    <text evidence="2">The sequence shown here is derived from an EMBL/GenBank/DDBJ whole genome shotgun (WGS) entry which is preliminary data.</text>
</comment>
<evidence type="ECO:0000259" key="1">
    <source>
        <dbReference type="Pfam" id="PF10263"/>
    </source>
</evidence>
<dbReference type="Proteomes" id="UP000236333">
    <property type="component" value="Unassembled WGS sequence"/>
</dbReference>
<dbReference type="GO" id="GO:0006974">
    <property type="term" value="P:DNA damage response"/>
    <property type="evidence" value="ECO:0007669"/>
    <property type="project" value="InterPro"/>
</dbReference>
<dbReference type="PANTHER" id="PTHR21220:SF0">
    <property type="entry name" value="DNA-DEPENDENT METALLOPROTEASE SPRTN"/>
    <property type="match status" value="1"/>
</dbReference>
<dbReference type="EMBL" id="PGGS01005305">
    <property type="protein sequence ID" value="PNG70630.1"/>
    <property type="molecule type" value="Genomic_DNA"/>
</dbReference>
<dbReference type="InterPro" id="IPR006640">
    <property type="entry name" value="SprT-like_domain"/>
</dbReference>
<dbReference type="PANTHER" id="PTHR21220">
    <property type="entry name" value="DNA-DEPENDENT METALLOPROTEASE SPRTN"/>
    <property type="match status" value="1"/>
</dbReference>
<sequence>MDEEEVLEEFPDLHALFLYFNDKYFNGVLSANTTVEWSSKRMTLCGGVCRYHPLMGCQIRLSEPLLKVRRASPRARVRDRGWWKEQ</sequence>
<dbReference type="Pfam" id="PF10263">
    <property type="entry name" value="SprT-like"/>
    <property type="match status" value="1"/>
</dbReference>
<evidence type="ECO:0000313" key="2">
    <source>
        <dbReference type="EMBL" id="PNG70630.1"/>
    </source>
</evidence>
<organism evidence="2 3">
    <name type="scientific">Tetrabaena socialis</name>
    <dbReference type="NCBI Taxonomy" id="47790"/>
    <lineage>
        <taxon>Eukaryota</taxon>
        <taxon>Viridiplantae</taxon>
        <taxon>Chlorophyta</taxon>
        <taxon>core chlorophytes</taxon>
        <taxon>Chlorophyceae</taxon>
        <taxon>CS clade</taxon>
        <taxon>Chlamydomonadales</taxon>
        <taxon>Tetrabaenaceae</taxon>
        <taxon>Tetrabaena</taxon>
    </lineage>
</organism>
<proteinExistence type="predicted"/>
<keyword evidence="3" id="KW-1185">Reference proteome</keyword>
<feature type="domain" description="SprT-like" evidence="1">
    <location>
        <begin position="13"/>
        <end position="70"/>
    </location>
</feature>
<dbReference type="GO" id="GO:0031593">
    <property type="term" value="F:polyubiquitin modification-dependent protein binding"/>
    <property type="evidence" value="ECO:0007669"/>
    <property type="project" value="TreeGrafter"/>
</dbReference>
<dbReference type="GO" id="GO:0005634">
    <property type="term" value="C:nucleus"/>
    <property type="evidence" value="ECO:0007669"/>
    <property type="project" value="TreeGrafter"/>
</dbReference>
<dbReference type="AlphaFoldDB" id="A0A2J7X4E1"/>
<dbReference type="OrthoDB" id="5236983at2759"/>
<accession>A0A2J7X4E1</accession>
<evidence type="ECO:0000313" key="3">
    <source>
        <dbReference type="Proteomes" id="UP000236333"/>
    </source>
</evidence>
<dbReference type="GO" id="GO:0004222">
    <property type="term" value="F:metalloendopeptidase activity"/>
    <property type="evidence" value="ECO:0007669"/>
    <property type="project" value="InterPro"/>
</dbReference>
<gene>
    <name evidence="2" type="ORF">TSOC_015405</name>
</gene>
<dbReference type="InterPro" id="IPR044245">
    <property type="entry name" value="Spartan"/>
</dbReference>
<dbReference type="GO" id="GO:0003697">
    <property type="term" value="F:single-stranded DNA binding"/>
    <property type="evidence" value="ECO:0007669"/>
    <property type="project" value="InterPro"/>
</dbReference>
<reference evidence="2 3" key="1">
    <citation type="journal article" date="2017" name="Mol. Biol. Evol.">
        <title>The 4-celled Tetrabaena socialis nuclear genome reveals the essential components for genetic control of cell number at the origin of multicellularity in the volvocine lineage.</title>
        <authorList>
            <person name="Featherston J."/>
            <person name="Arakaki Y."/>
            <person name="Hanschen E.R."/>
            <person name="Ferris P.J."/>
            <person name="Michod R.E."/>
            <person name="Olson B.J.S.C."/>
            <person name="Nozaki H."/>
            <person name="Durand P.M."/>
        </authorList>
    </citation>
    <scope>NUCLEOTIDE SEQUENCE [LARGE SCALE GENOMIC DNA]</scope>
    <source>
        <strain evidence="2 3">NIES-571</strain>
    </source>
</reference>
<protein>
    <submittedName>
        <fullName evidence="2">SprT-like domain-containing protein Spartan</fullName>
    </submittedName>
</protein>